<dbReference type="EMBL" id="MU826368">
    <property type="protein sequence ID" value="KAJ7378280.1"/>
    <property type="molecule type" value="Genomic_DNA"/>
</dbReference>
<evidence type="ECO:0000313" key="2">
    <source>
        <dbReference type="Proteomes" id="UP001163046"/>
    </source>
</evidence>
<proteinExistence type="predicted"/>
<accession>A0A9W9ZBE6</accession>
<comment type="caution">
    <text evidence="1">The sequence shown here is derived from an EMBL/GenBank/DDBJ whole genome shotgun (WGS) entry which is preliminary data.</text>
</comment>
<organism evidence="1 2">
    <name type="scientific">Desmophyllum pertusum</name>
    <dbReference type="NCBI Taxonomy" id="174260"/>
    <lineage>
        <taxon>Eukaryota</taxon>
        <taxon>Metazoa</taxon>
        <taxon>Cnidaria</taxon>
        <taxon>Anthozoa</taxon>
        <taxon>Hexacorallia</taxon>
        <taxon>Scleractinia</taxon>
        <taxon>Caryophylliina</taxon>
        <taxon>Caryophylliidae</taxon>
        <taxon>Desmophyllum</taxon>
    </lineage>
</organism>
<dbReference type="AlphaFoldDB" id="A0A9W9ZBE6"/>
<name>A0A9W9ZBE6_9CNID</name>
<protein>
    <submittedName>
        <fullName evidence="1">Uncharacterized protein</fullName>
    </submittedName>
</protein>
<dbReference type="Proteomes" id="UP001163046">
    <property type="component" value="Unassembled WGS sequence"/>
</dbReference>
<gene>
    <name evidence="1" type="ORF">OS493_024231</name>
</gene>
<sequence>MENSSSHRDHEGCIQNSAFVVSVPAVISVVTLSTLSANCGDLPKRPCDLGDLSKSHFTICDKLLDYFSGHRGLADRNFGCTCLVLETSSEGGPHTTQCT</sequence>
<reference evidence="1" key="1">
    <citation type="submission" date="2023-01" db="EMBL/GenBank/DDBJ databases">
        <title>Genome assembly of the deep-sea coral Lophelia pertusa.</title>
        <authorList>
            <person name="Herrera S."/>
            <person name="Cordes E."/>
        </authorList>
    </citation>
    <scope>NUCLEOTIDE SEQUENCE</scope>
    <source>
        <strain evidence="1">USNM1676648</strain>
        <tissue evidence="1">Polyp</tissue>
    </source>
</reference>
<evidence type="ECO:0000313" key="1">
    <source>
        <dbReference type="EMBL" id="KAJ7378280.1"/>
    </source>
</evidence>
<keyword evidence="2" id="KW-1185">Reference proteome</keyword>